<organism evidence="2 3">
    <name type="scientific">Aquimarina litoralis</name>
    <dbReference type="NCBI Taxonomy" id="584605"/>
    <lineage>
        <taxon>Bacteria</taxon>
        <taxon>Pseudomonadati</taxon>
        <taxon>Bacteroidota</taxon>
        <taxon>Flavobacteriia</taxon>
        <taxon>Flavobacteriales</taxon>
        <taxon>Flavobacteriaceae</taxon>
        <taxon>Aquimarina</taxon>
    </lineage>
</organism>
<dbReference type="Pfam" id="PF10988">
    <property type="entry name" value="DUF2807"/>
    <property type="match status" value="1"/>
</dbReference>
<feature type="domain" description="Putative auto-transporter adhesin head GIN" evidence="1">
    <location>
        <begin position="12"/>
        <end position="192"/>
    </location>
</feature>
<evidence type="ECO:0000313" key="3">
    <source>
        <dbReference type="Proteomes" id="UP001501758"/>
    </source>
</evidence>
<keyword evidence="3" id="KW-1185">Reference proteome</keyword>
<accession>A0ABN1IJI1</accession>
<evidence type="ECO:0000313" key="2">
    <source>
        <dbReference type="EMBL" id="GAA0715439.1"/>
    </source>
</evidence>
<protein>
    <recommendedName>
        <fullName evidence="1">Putative auto-transporter adhesin head GIN domain-containing protein</fullName>
    </recommendedName>
</protein>
<sequence length="209" mass="22392">MLAQKTTVELAAFDELKVYDAINVTLIKAAENKAVITGDDVDQVAIVSKNGRVKVKMEIDNILDGKDTNITIYHTEDLALIDANENSVITSNSTIESKYITIRAQEGAEIDLKVNAKNLDSKAVSGGKISISGDVPNQDVLVRTGGKYFAKKLSAEQTDVTVLAGGKAYINSDEYVDASVTAGGIIEIYGNPEKVKQDKTLGGSIVIRK</sequence>
<dbReference type="Proteomes" id="UP001501758">
    <property type="component" value="Unassembled WGS sequence"/>
</dbReference>
<dbReference type="Gene3D" id="2.160.20.120">
    <property type="match status" value="1"/>
</dbReference>
<reference evidence="2 3" key="1">
    <citation type="journal article" date="2019" name="Int. J. Syst. Evol. Microbiol.">
        <title>The Global Catalogue of Microorganisms (GCM) 10K type strain sequencing project: providing services to taxonomists for standard genome sequencing and annotation.</title>
        <authorList>
            <consortium name="The Broad Institute Genomics Platform"/>
            <consortium name="The Broad Institute Genome Sequencing Center for Infectious Disease"/>
            <person name="Wu L."/>
            <person name="Ma J."/>
        </authorList>
    </citation>
    <scope>NUCLEOTIDE SEQUENCE [LARGE SCALE GENOMIC DNA]</scope>
    <source>
        <strain evidence="2 3">JCM 15974</strain>
    </source>
</reference>
<gene>
    <name evidence="2" type="ORF">GCM10009430_09890</name>
</gene>
<comment type="caution">
    <text evidence="2">The sequence shown here is derived from an EMBL/GenBank/DDBJ whole genome shotgun (WGS) entry which is preliminary data.</text>
</comment>
<dbReference type="InterPro" id="IPR021255">
    <property type="entry name" value="DUF2807"/>
</dbReference>
<name>A0ABN1IJI1_9FLAO</name>
<dbReference type="EMBL" id="BAAAGE010000001">
    <property type="protein sequence ID" value="GAA0715439.1"/>
    <property type="molecule type" value="Genomic_DNA"/>
</dbReference>
<evidence type="ECO:0000259" key="1">
    <source>
        <dbReference type="Pfam" id="PF10988"/>
    </source>
</evidence>
<proteinExistence type="predicted"/>